<feature type="domain" description="Protein kinase" evidence="1">
    <location>
        <begin position="1"/>
        <end position="304"/>
    </location>
</feature>
<dbReference type="PROSITE" id="PS00108">
    <property type="entry name" value="PROTEIN_KINASE_ST"/>
    <property type="match status" value="1"/>
</dbReference>
<dbReference type="InterPro" id="IPR008271">
    <property type="entry name" value="Ser/Thr_kinase_AS"/>
</dbReference>
<name>A0ABR4EH48_9PEZI</name>
<protein>
    <recommendedName>
        <fullName evidence="1">Protein kinase domain-containing protein</fullName>
    </recommendedName>
</protein>
<dbReference type="Pfam" id="PF00069">
    <property type="entry name" value="Pkinase"/>
    <property type="match status" value="1"/>
</dbReference>
<organism evidence="2 3">
    <name type="scientific">Diaporthe vaccinii</name>
    <dbReference type="NCBI Taxonomy" id="105482"/>
    <lineage>
        <taxon>Eukaryota</taxon>
        <taxon>Fungi</taxon>
        <taxon>Dikarya</taxon>
        <taxon>Ascomycota</taxon>
        <taxon>Pezizomycotina</taxon>
        <taxon>Sordariomycetes</taxon>
        <taxon>Sordariomycetidae</taxon>
        <taxon>Diaporthales</taxon>
        <taxon>Diaporthaceae</taxon>
        <taxon>Diaporthe</taxon>
        <taxon>Diaporthe eres species complex</taxon>
    </lineage>
</organism>
<dbReference type="Proteomes" id="UP001600888">
    <property type="component" value="Unassembled WGS sequence"/>
</dbReference>
<accession>A0ABR4EH48</accession>
<dbReference type="SMART" id="SM00220">
    <property type="entry name" value="S_TKc"/>
    <property type="match status" value="1"/>
</dbReference>
<dbReference type="PROSITE" id="PS50011">
    <property type="entry name" value="PROTEIN_KINASE_DOM"/>
    <property type="match status" value="1"/>
</dbReference>
<evidence type="ECO:0000313" key="2">
    <source>
        <dbReference type="EMBL" id="KAL2281754.1"/>
    </source>
</evidence>
<evidence type="ECO:0000313" key="3">
    <source>
        <dbReference type="Proteomes" id="UP001600888"/>
    </source>
</evidence>
<gene>
    <name evidence="2" type="ORF">FJTKL_11429</name>
</gene>
<dbReference type="SUPFAM" id="SSF56112">
    <property type="entry name" value="Protein kinase-like (PK-like)"/>
    <property type="match status" value="1"/>
</dbReference>
<keyword evidence="3" id="KW-1185">Reference proteome</keyword>
<dbReference type="PANTHER" id="PTHR24359:SF1">
    <property type="entry name" value="INHIBITOR OF NUCLEAR FACTOR KAPPA-B KINASE EPSILON SUBUNIT HOMOLOG 1-RELATED"/>
    <property type="match status" value="1"/>
</dbReference>
<proteinExistence type="predicted"/>
<dbReference type="InterPro" id="IPR011009">
    <property type="entry name" value="Kinase-like_dom_sf"/>
</dbReference>
<reference evidence="2 3" key="1">
    <citation type="submission" date="2024-03" db="EMBL/GenBank/DDBJ databases">
        <title>A high-quality draft genome sequence of Diaporthe vaccinii, a causative agent of upright dieback and viscid rot disease in cranberry plants.</title>
        <authorList>
            <person name="Sarrasin M."/>
            <person name="Lang B.F."/>
            <person name="Burger G."/>
        </authorList>
    </citation>
    <scope>NUCLEOTIDE SEQUENCE [LARGE SCALE GENOMIC DNA]</scope>
    <source>
        <strain evidence="2 3">IS7</strain>
    </source>
</reference>
<dbReference type="EMBL" id="JBAWTH010000055">
    <property type="protein sequence ID" value="KAL2281754.1"/>
    <property type="molecule type" value="Genomic_DNA"/>
</dbReference>
<comment type="caution">
    <text evidence="2">The sequence shown here is derived from an EMBL/GenBank/DDBJ whole genome shotgun (WGS) entry which is preliminary data.</text>
</comment>
<dbReference type="Gene3D" id="1.10.510.10">
    <property type="entry name" value="Transferase(Phosphotransferase) domain 1"/>
    <property type="match status" value="1"/>
</dbReference>
<dbReference type="PANTHER" id="PTHR24359">
    <property type="entry name" value="SERINE/THREONINE-PROTEIN KINASE SBK1"/>
    <property type="match status" value="1"/>
</dbReference>
<sequence length="448" mass="50147">MSTTNRTAVFDHITLRSRGSCPRHDIMAINMQAAGCTPVSCLLRELRVILHPPLLSHGCIMQALAHGWYHDPIIGMQPYLVLEYSDYGSLTDYLRRSKISPVERRELALDTASALNALHSCRIIHGDIKPENVLIYDNDDNESYLDNLEVRSQIARLADFGAAVFEQDFILQREVSYLGTPKYLSPEFAGRPGVSGASESPTFDSHKSADVYSLGLVIWEIIKDGHKYIDDHQLSPGQNWEDYLDHLCSSKSDALLSVALSFCNSLPELEQHPVIHDALTKTLAMCLKDEPSRRGRMEEIIPVLVDGTRITRPRYTTSRSRFLPLPEPSNDSDRSVTTLVPARKSEDGLVKRIQFNVDGNLKVRVVDEDESMPDGITTDVGGLLLMKPSKTSALENRGLDIISWLWRLVNRHGRPSANWQIGCGPLSCTVLTTVKRLMPIYNLLLCSI</sequence>
<evidence type="ECO:0000259" key="1">
    <source>
        <dbReference type="PROSITE" id="PS50011"/>
    </source>
</evidence>
<dbReference type="InterPro" id="IPR000719">
    <property type="entry name" value="Prot_kinase_dom"/>
</dbReference>